<evidence type="ECO:0000256" key="1">
    <source>
        <dbReference type="ARBA" id="ARBA00004123"/>
    </source>
</evidence>
<comment type="subcellular location">
    <subcellularLocation>
        <location evidence="1">Nucleus</location>
    </subcellularLocation>
</comment>
<dbReference type="Proteomes" id="UP000030680">
    <property type="component" value="Unassembled WGS sequence"/>
</dbReference>
<keyword evidence="6" id="KW-1185">Reference proteome</keyword>
<feature type="compositionally biased region" description="Basic and acidic residues" evidence="3">
    <location>
        <begin position="52"/>
        <end position="71"/>
    </location>
</feature>
<dbReference type="GeneID" id="17085751"/>
<dbReference type="KEGG" id="gsl:Gasu_55900"/>
<evidence type="ECO:0000259" key="4">
    <source>
        <dbReference type="Pfam" id="PF10187"/>
    </source>
</evidence>
<accession>M2XT13</accession>
<dbReference type="InterPro" id="IPR019331">
    <property type="entry name" value="FAM192A/Fyv6_N"/>
</dbReference>
<dbReference type="GO" id="GO:0005634">
    <property type="term" value="C:nucleus"/>
    <property type="evidence" value="ECO:0007669"/>
    <property type="project" value="UniProtKB-SubCell"/>
</dbReference>
<reference evidence="6" key="1">
    <citation type="journal article" date="2013" name="Science">
        <title>Gene transfer from bacteria and archaea facilitated evolution of an extremophilic eukaryote.</title>
        <authorList>
            <person name="Schonknecht G."/>
            <person name="Chen W.H."/>
            <person name="Ternes C.M."/>
            <person name="Barbier G.G."/>
            <person name="Shrestha R.P."/>
            <person name="Stanke M."/>
            <person name="Brautigam A."/>
            <person name="Baker B.J."/>
            <person name="Banfield J.F."/>
            <person name="Garavito R.M."/>
            <person name="Carr K."/>
            <person name="Wilkerson C."/>
            <person name="Rensing S.A."/>
            <person name="Gagneul D."/>
            <person name="Dickenson N.E."/>
            <person name="Oesterhelt C."/>
            <person name="Lercher M.J."/>
            <person name="Weber A.P."/>
        </authorList>
    </citation>
    <scope>NUCLEOTIDE SEQUENCE [LARGE SCALE GENOMIC DNA]</scope>
    <source>
        <strain evidence="6">074W</strain>
    </source>
</reference>
<gene>
    <name evidence="5" type="ORF">Gasu_55900</name>
</gene>
<dbReference type="OrthoDB" id="10385385at2759"/>
<proteinExistence type="predicted"/>
<dbReference type="EMBL" id="KB454542">
    <property type="protein sequence ID" value="EME26798.1"/>
    <property type="molecule type" value="Genomic_DNA"/>
</dbReference>
<dbReference type="RefSeq" id="XP_005703318.1">
    <property type="nucleotide sequence ID" value="XM_005703261.1"/>
</dbReference>
<feature type="compositionally biased region" description="Basic and acidic residues" evidence="3">
    <location>
        <begin position="29"/>
        <end position="41"/>
    </location>
</feature>
<evidence type="ECO:0000256" key="3">
    <source>
        <dbReference type="SAM" id="MobiDB-lite"/>
    </source>
</evidence>
<evidence type="ECO:0000313" key="5">
    <source>
        <dbReference type="EMBL" id="EME26798.1"/>
    </source>
</evidence>
<dbReference type="Gramene" id="EME26798">
    <property type="protein sequence ID" value="EME26798"/>
    <property type="gene ID" value="Gasu_55900"/>
</dbReference>
<organism evidence="5 6">
    <name type="scientific">Galdieria sulphuraria</name>
    <name type="common">Red alga</name>
    <dbReference type="NCBI Taxonomy" id="130081"/>
    <lineage>
        <taxon>Eukaryota</taxon>
        <taxon>Rhodophyta</taxon>
        <taxon>Bangiophyceae</taxon>
        <taxon>Galdieriales</taxon>
        <taxon>Galdieriaceae</taxon>
        <taxon>Galdieria</taxon>
    </lineage>
</organism>
<feature type="region of interest" description="Disordered" evidence="3">
    <location>
        <begin position="1"/>
        <end position="84"/>
    </location>
</feature>
<evidence type="ECO:0000313" key="6">
    <source>
        <dbReference type="Proteomes" id="UP000030680"/>
    </source>
</evidence>
<dbReference type="Pfam" id="PF10187">
    <property type="entry name" value="FAM192A_Fyv6_N"/>
    <property type="match status" value="1"/>
</dbReference>
<protein>
    <recommendedName>
        <fullName evidence="4">FAM192A/Fyv6 N-terminal domain-containing protein</fullName>
    </recommendedName>
</protein>
<feature type="domain" description="FAM192A/Fyv6 N-terminal" evidence="4">
    <location>
        <begin position="31"/>
        <end position="116"/>
    </location>
</feature>
<dbReference type="AlphaFoldDB" id="M2XT13"/>
<sequence length="205" mass="24017">MRMDSRRSHRQAPISRSVDQVFPNPSSSIRKEQSDHYERVPSQKRAPYFSKNSEKEDKSFYEQLRRQREQDENSDWEETPGSIKAPVVLEDEDIEFLDQLKKKKEESFRSLDEQVEKFKERRHNTVLLTAQEQVTRERDTDFGFSKSISVPSAGKRKFGRLPRYLKTKEKRAKVESAESCILPSLIPYSSNGSEEEEESHKSLGE</sequence>
<keyword evidence="2" id="KW-0539">Nucleus</keyword>
<feature type="region of interest" description="Disordered" evidence="3">
    <location>
        <begin position="184"/>
        <end position="205"/>
    </location>
</feature>
<evidence type="ECO:0000256" key="2">
    <source>
        <dbReference type="ARBA" id="ARBA00023242"/>
    </source>
</evidence>
<name>M2XT13_GALSU</name>